<protein>
    <submittedName>
        <fullName evidence="2">Uncharacterized protein</fullName>
    </submittedName>
</protein>
<keyword evidence="3" id="KW-1185">Reference proteome</keyword>
<proteinExistence type="predicted"/>
<dbReference type="Proteomes" id="UP001642464">
    <property type="component" value="Unassembled WGS sequence"/>
</dbReference>
<name>A0ABP0HTF6_9DINO</name>
<comment type="caution">
    <text evidence="2">The sequence shown here is derived from an EMBL/GenBank/DDBJ whole genome shotgun (WGS) entry which is preliminary data.</text>
</comment>
<feature type="region of interest" description="Disordered" evidence="1">
    <location>
        <begin position="1"/>
        <end position="29"/>
    </location>
</feature>
<evidence type="ECO:0000313" key="3">
    <source>
        <dbReference type="Proteomes" id="UP001642464"/>
    </source>
</evidence>
<evidence type="ECO:0000313" key="2">
    <source>
        <dbReference type="EMBL" id="CAK8993450.1"/>
    </source>
</evidence>
<organism evidence="2 3">
    <name type="scientific">Durusdinium trenchii</name>
    <dbReference type="NCBI Taxonomy" id="1381693"/>
    <lineage>
        <taxon>Eukaryota</taxon>
        <taxon>Sar</taxon>
        <taxon>Alveolata</taxon>
        <taxon>Dinophyceae</taxon>
        <taxon>Suessiales</taxon>
        <taxon>Symbiodiniaceae</taxon>
        <taxon>Durusdinium</taxon>
    </lineage>
</organism>
<gene>
    <name evidence="2" type="ORF">SCF082_LOCUS3512</name>
</gene>
<accession>A0ABP0HTF6</accession>
<sequence length="380" mass="42729">MEGTDPLQRTPTQRKRKLTARLTDATEREELEVANSGKPAAFTSTSELREWPLKVVQSLCGQDTPGDQELSLRLKQHFLRGIVLNTDYSGIDCPREALELAERSLYTLHGVQCVDAKSAVSVGRTCDKGTLQKKVQVALSHTFEESRRCHFEDLLDRLPETGREWIRAATPEKTASKAVRATAFSNISKWDRLASIFSKIAHVFSWHDGPELHGWPHRRRRVLAALISKETMEWLGSPSLTDLQADYKERFHRQMCADGSILLQASFEDRVQEMHTLAQLRKNNVSLEEMGNVMADSNHGKEVARLTLPPGGIDRLAQWEQEFKDRRASDQSLSGPVQLFNRNVDKCSFAAGPAGSRLWPTQLTHGTVIAFKTNEDGEVS</sequence>
<evidence type="ECO:0000256" key="1">
    <source>
        <dbReference type="SAM" id="MobiDB-lite"/>
    </source>
</evidence>
<reference evidence="2 3" key="1">
    <citation type="submission" date="2024-02" db="EMBL/GenBank/DDBJ databases">
        <authorList>
            <person name="Chen Y."/>
            <person name="Shah S."/>
            <person name="Dougan E. K."/>
            <person name="Thang M."/>
            <person name="Chan C."/>
        </authorList>
    </citation>
    <scope>NUCLEOTIDE SEQUENCE [LARGE SCALE GENOMIC DNA]</scope>
</reference>
<dbReference type="EMBL" id="CAXAMM010001790">
    <property type="protein sequence ID" value="CAK8993450.1"/>
    <property type="molecule type" value="Genomic_DNA"/>
</dbReference>